<comment type="similarity">
    <text evidence="1">Belongs to the nuclear import and ribosome assembly adapter family.</text>
</comment>
<dbReference type="InterPro" id="IPR052616">
    <property type="entry name" value="SYO1-like"/>
</dbReference>
<organism evidence="4 5">
    <name type="scientific">Tetrapisispora phaffii (strain ATCC 24235 / CBS 4417 / NBRC 1672 / NRRL Y-8282 / UCD 70-5)</name>
    <name type="common">Yeast</name>
    <name type="synonym">Fabospora phaffii</name>
    <dbReference type="NCBI Taxonomy" id="1071381"/>
    <lineage>
        <taxon>Eukaryota</taxon>
        <taxon>Fungi</taxon>
        <taxon>Dikarya</taxon>
        <taxon>Ascomycota</taxon>
        <taxon>Saccharomycotina</taxon>
        <taxon>Saccharomycetes</taxon>
        <taxon>Saccharomycetales</taxon>
        <taxon>Saccharomycetaceae</taxon>
        <taxon>Tetrapisispora</taxon>
    </lineage>
</organism>
<feature type="region of interest" description="Disordered" evidence="2">
    <location>
        <begin position="1"/>
        <end position="35"/>
    </location>
</feature>
<dbReference type="AlphaFoldDB" id="G8BQF3"/>
<dbReference type="Proteomes" id="UP000005666">
    <property type="component" value="Chromosome 2"/>
</dbReference>
<dbReference type="EMBL" id="HE612857">
    <property type="protein sequence ID" value="CCE61750.1"/>
    <property type="molecule type" value="Genomic_DNA"/>
</dbReference>
<dbReference type="SUPFAM" id="SSF48371">
    <property type="entry name" value="ARM repeat"/>
    <property type="match status" value="1"/>
</dbReference>
<dbReference type="STRING" id="1071381.G8BQF3"/>
<evidence type="ECO:0000259" key="3">
    <source>
        <dbReference type="Pfam" id="PF25567"/>
    </source>
</evidence>
<dbReference type="RefSeq" id="XP_003684184.1">
    <property type="nucleotide sequence ID" value="XM_003684136.1"/>
</dbReference>
<feature type="domain" description="SYO1-like TPR repeats" evidence="3">
    <location>
        <begin position="400"/>
        <end position="627"/>
    </location>
</feature>
<evidence type="ECO:0000313" key="5">
    <source>
        <dbReference type="Proteomes" id="UP000005666"/>
    </source>
</evidence>
<proteinExistence type="inferred from homology"/>
<dbReference type="GO" id="GO:0006606">
    <property type="term" value="P:protein import into nucleus"/>
    <property type="evidence" value="ECO:0007669"/>
    <property type="project" value="EnsemblFungi"/>
</dbReference>
<evidence type="ECO:0000256" key="1">
    <source>
        <dbReference type="ARBA" id="ARBA00049983"/>
    </source>
</evidence>
<dbReference type="Gene3D" id="1.25.10.10">
    <property type="entry name" value="Leucine-rich Repeat Variant"/>
    <property type="match status" value="1"/>
</dbReference>
<keyword evidence="5" id="KW-1185">Reference proteome</keyword>
<dbReference type="KEGG" id="tpf:TPHA_0B00780"/>
<dbReference type="PANTHER" id="PTHR13347">
    <property type="entry name" value="HEAT REPEAT-CONTAINING PROTEIN 3"/>
    <property type="match status" value="1"/>
</dbReference>
<dbReference type="GeneID" id="11534833"/>
<reference evidence="4 5" key="1">
    <citation type="journal article" date="2011" name="Proc. Natl. Acad. Sci. U.S.A.">
        <title>Evolutionary erosion of yeast sex chromosomes by mating-type switching accidents.</title>
        <authorList>
            <person name="Gordon J.L."/>
            <person name="Armisen D."/>
            <person name="Proux-Wera E."/>
            <person name="Oheigeartaigh S.S."/>
            <person name="Byrne K.P."/>
            <person name="Wolfe K.H."/>
        </authorList>
    </citation>
    <scope>NUCLEOTIDE SEQUENCE [LARGE SCALE GENOMIC DNA]</scope>
    <source>
        <strain evidence="5">ATCC 24235 / CBS 4417 / NBRC 1672 / NRRL Y-8282 / UCD 70-5</strain>
    </source>
</reference>
<sequence length="628" mass="71417">MGKSKKRSRTTANRLNPLRNGKSKNGNSKSDLNKDNATVTKKIQPLLKQLQSAVPNDRSMALSSVTLFAEDPYMRKLLLKEKLVQIILSRLLTDSNTDIIVESFGLLRNLVLEEGYDIATHLWRSNIWISITDGFTKAQSSLNSINSDTSKTSKESKRMLFDYIDNLLSLIVALANGSDSILGEILNEDKLNQLFQILIDLLNFGYDKIPANLFNTILDLIYDFSSESFEFIETISNNNVLGEFIKGLPELMKTSKDKNTFNELSVVLTQGIYLQFLDTDINTNQITEIVQNVLEAINDVDLKNIKENLAVLDNDEELAKADDAAVAEKIRDYSKKRNEAMMRLQSIEIAIDLITAVIEITATLYEDKSSNLQISDDFMKVFTDILPHVFQTLSEAFTSRILIAWNNLLWLFITLGVSIFELSNNQFDQLWHFIIDLEEKQKEDLGVKLGRLSVIWAILKTVTVNDKETISQILEKLSIFNNMSFINTIIEDYKSAPKEISDIEECIELKQRYCGILGTMASIQGQISINEIIGKFLLSELASKETPTVLLVEITNLLFEIYPDSNFDYDGPVFIQQGFLNILRDQVVPNLKAQFKFVDKNKDELLKEKCTETFNNLNSFINYKANEK</sequence>
<feature type="compositionally biased region" description="Polar residues" evidence="2">
    <location>
        <begin position="23"/>
        <end position="35"/>
    </location>
</feature>
<dbReference type="InterPro" id="IPR011989">
    <property type="entry name" value="ARM-like"/>
</dbReference>
<name>G8BQF3_TETPH</name>
<dbReference type="HOGENOM" id="CLU_446315_0_0_1"/>
<accession>G8BQF3</accession>
<dbReference type="PANTHER" id="PTHR13347:SF1">
    <property type="entry name" value="HEAT REPEAT-CONTAINING PROTEIN 3"/>
    <property type="match status" value="1"/>
</dbReference>
<dbReference type="GO" id="GO:0042273">
    <property type="term" value="P:ribosomal large subunit biogenesis"/>
    <property type="evidence" value="ECO:0007669"/>
    <property type="project" value="EnsemblFungi"/>
</dbReference>
<dbReference type="GO" id="GO:0051082">
    <property type="term" value="F:unfolded protein binding"/>
    <property type="evidence" value="ECO:0007669"/>
    <property type="project" value="EnsemblFungi"/>
</dbReference>
<evidence type="ECO:0000313" key="4">
    <source>
        <dbReference type="EMBL" id="CCE61750.1"/>
    </source>
</evidence>
<protein>
    <recommendedName>
        <fullName evidence="3">SYO1-like TPR repeats domain-containing protein</fullName>
    </recommendedName>
</protein>
<dbReference type="OMA" id="ADMDMVT"/>
<dbReference type="CDD" id="cd13394">
    <property type="entry name" value="Syo1_like"/>
    <property type="match status" value="1"/>
</dbReference>
<dbReference type="Pfam" id="PF25567">
    <property type="entry name" value="TPR_SYO1"/>
    <property type="match status" value="1"/>
</dbReference>
<evidence type="ECO:0000256" key="2">
    <source>
        <dbReference type="SAM" id="MobiDB-lite"/>
    </source>
</evidence>
<dbReference type="eggNOG" id="ENOG502QWR9">
    <property type="taxonomic scope" value="Eukaryota"/>
</dbReference>
<dbReference type="InterPro" id="IPR016024">
    <property type="entry name" value="ARM-type_fold"/>
</dbReference>
<dbReference type="OrthoDB" id="288703at2759"/>
<gene>
    <name evidence="4" type="primary">TPHA0B00780</name>
    <name evidence="4" type="ordered locus">TPHA_0B00780</name>
</gene>
<dbReference type="InterPro" id="IPR057990">
    <property type="entry name" value="TPR_SYO1"/>
</dbReference>